<comment type="caution">
    <text evidence="2">The sequence shown here is derived from an EMBL/GenBank/DDBJ whole genome shotgun (WGS) entry which is preliminary data.</text>
</comment>
<feature type="signal peptide" evidence="1">
    <location>
        <begin position="1"/>
        <end position="20"/>
    </location>
</feature>
<proteinExistence type="predicted"/>
<protein>
    <submittedName>
        <fullName evidence="2">Uncharacterized protein</fullName>
    </submittedName>
</protein>
<dbReference type="EMBL" id="JAAAID010000688">
    <property type="protein sequence ID" value="KAG0014814.1"/>
    <property type="molecule type" value="Genomic_DNA"/>
</dbReference>
<dbReference type="Proteomes" id="UP000703661">
    <property type="component" value="Unassembled WGS sequence"/>
</dbReference>
<accession>A0A9P6SZX0</accession>
<feature type="chain" id="PRO_5040254863" evidence="1">
    <location>
        <begin position="21"/>
        <end position="212"/>
    </location>
</feature>
<name>A0A9P6SZX0_9FUNG</name>
<keyword evidence="3" id="KW-1185">Reference proteome</keyword>
<organism evidence="2 3">
    <name type="scientific">Entomortierella chlamydospora</name>
    <dbReference type="NCBI Taxonomy" id="101097"/>
    <lineage>
        <taxon>Eukaryota</taxon>
        <taxon>Fungi</taxon>
        <taxon>Fungi incertae sedis</taxon>
        <taxon>Mucoromycota</taxon>
        <taxon>Mortierellomycotina</taxon>
        <taxon>Mortierellomycetes</taxon>
        <taxon>Mortierellales</taxon>
        <taxon>Mortierellaceae</taxon>
        <taxon>Entomortierella</taxon>
    </lineage>
</organism>
<keyword evidence="1" id="KW-0732">Signal</keyword>
<evidence type="ECO:0000313" key="3">
    <source>
        <dbReference type="Proteomes" id="UP000703661"/>
    </source>
</evidence>
<evidence type="ECO:0000256" key="1">
    <source>
        <dbReference type="SAM" id="SignalP"/>
    </source>
</evidence>
<reference evidence="2" key="1">
    <citation type="journal article" date="2020" name="Fungal Divers.">
        <title>Resolving the Mortierellaceae phylogeny through synthesis of multi-gene phylogenetics and phylogenomics.</title>
        <authorList>
            <person name="Vandepol N."/>
            <person name="Liber J."/>
            <person name="Desiro A."/>
            <person name="Na H."/>
            <person name="Kennedy M."/>
            <person name="Barry K."/>
            <person name="Grigoriev I.V."/>
            <person name="Miller A.N."/>
            <person name="O'Donnell K."/>
            <person name="Stajich J.E."/>
            <person name="Bonito G."/>
        </authorList>
    </citation>
    <scope>NUCLEOTIDE SEQUENCE</scope>
    <source>
        <strain evidence="2">NRRL 2769</strain>
    </source>
</reference>
<dbReference type="AlphaFoldDB" id="A0A9P6SZX0"/>
<evidence type="ECO:0000313" key="2">
    <source>
        <dbReference type="EMBL" id="KAG0014814.1"/>
    </source>
</evidence>
<sequence length="212" mass="23449">MKLIYSPILVLAAALVAVKADLDEQKMATKIHKIVCEKTDPSPEWYSCISCCQGMEPYYSRYNPSALTRDLLDPNAPKSPNQVGIPFSLETKNILCNNMVEYATVLKNIILDVKGPLKPETSTAAGMEEFYQNKTDCFVQCDINPLPKTDCQPFTPNNAAPGYPAALNYYGLYKKYGSSGAVAKALEPPCDKLPITDPANCRKTYVSKYGWN</sequence>
<gene>
    <name evidence="2" type="ORF">BGZ80_010209</name>
</gene>